<dbReference type="InterPro" id="IPR016193">
    <property type="entry name" value="Cytidine_deaminase-like"/>
</dbReference>
<dbReference type="RefSeq" id="WP_229078140.1">
    <property type="nucleotide sequence ID" value="NZ_NGMS01000001.1"/>
</dbReference>
<name>A0A242L0N8_ENTMU</name>
<dbReference type="AlphaFoldDB" id="A0A242L0N8"/>
<dbReference type="InterPro" id="IPR002125">
    <property type="entry name" value="CMP_dCMP_dom"/>
</dbReference>
<dbReference type="GO" id="GO:0008270">
    <property type="term" value="F:zinc ion binding"/>
    <property type="evidence" value="ECO:0007669"/>
    <property type="project" value="InterPro"/>
</dbReference>
<dbReference type="CDD" id="cd01285">
    <property type="entry name" value="nucleoside_deaminase"/>
    <property type="match status" value="1"/>
</dbReference>
<dbReference type="SUPFAM" id="SSF53927">
    <property type="entry name" value="Cytidine deaminase-like"/>
    <property type="match status" value="1"/>
</dbReference>
<dbReference type="PROSITE" id="PS51747">
    <property type="entry name" value="CYT_DCMP_DEAMINASES_2"/>
    <property type="match status" value="1"/>
</dbReference>
<evidence type="ECO:0000256" key="1">
    <source>
        <dbReference type="ARBA" id="ARBA00022723"/>
    </source>
</evidence>
<keyword evidence="1" id="KW-0479">Metal-binding</keyword>
<keyword evidence="2" id="KW-0862">Zinc</keyword>
<evidence type="ECO:0000313" key="5">
    <source>
        <dbReference type="Proteomes" id="UP000195024"/>
    </source>
</evidence>
<dbReference type="PROSITE" id="PS00903">
    <property type="entry name" value="CYT_DCMP_DEAMINASES_1"/>
    <property type="match status" value="1"/>
</dbReference>
<dbReference type="PANTHER" id="PTHR11079">
    <property type="entry name" value="CYTOSINE DEAMINASE FAMILY MEMBER"/>
    <property type="match status" value="1"/>
</dbReference>
<gene>
    <name evidence="4" type="ORF">A5802_001415</name>
</gene>
<dbReference type="Pfam" id="PF00383">
    <property type="entry name" value="dCMP_cyt_deam_1"/>
    <property type="match status" value="1"/>
</dbReference>
<comment type="caution">
    <text evidence="4">The sequence shown here is derived from an EMBL/GenBank/DDBJ whole genome shotgun (WGS) entry which is preliminary data.</text>
</comment>
<organism evidence="4 5">
    <name type="scientific">Enterococcus mundtii</name>
    <dbReference type="NCBI Taxonomy" id="53346"/>
    <lineage>
        <taxon>Bacteria</taxon>
        <taxon>Bacillati</taxon>
        <taxon>Bacillota</taxon>
        <taxon>Bacilli</taxon>
        <taxon>Lactobacillales</taxon>
        <taxon>Enterococcaceae</taxon>
        <taxon>Enterococcus</taxon>
    </lineage>
</organism>
<dbReference type="Gene3D" id="3.40.140.10">
    <property type="entry name" value="Cytidine Deaminase, domain 2"/>
    <property type="match status" value="1"/>
</dbReference>
<proteinExistence type="predicted"/>
<dbReference type="EMBL" id="NGMS01000001">
    <property type="protein sequence ID" value="OTP27679.1"/>
    <property type="molecule type" value="Genomic_DNA"/>
</dbReference>
<feature type="domain" description="CMP/dCMP-type deaminase" evidence="3">
    <location>
        <begin position="4"/>
        <end position="128"/>
    </location>
</feature>
<dbReference type="Proteomes" id="UP000195024">
    <property type="component" value="Unassembled WGS sequence"/>
</dbReference>
<evidence type="ECO:0000256" key="2">
    <source>
        <dbReference type="ARBA" id="ARBA00022833"/>
    </source>
</evidence>
<dbReference type="InterPro" id="IPR016192">
    <property type="entry name" value="APOBEC/CMP_deaminase_Zn-bd"/>
</dbReference>
<accession>A0A242L0N8</accession>
<evidence type="ECO:0000259" key="3">
    <source>
        <dbReference type="PROSITE" id="PS51747"/>
    </source>
</evidence>
<evidence type="ECO:0000313" key="4">
    <source>
        <dbReference type="EMBL" id="OTP27679.1"/>
    </source>
</evidence>
<protein>
    <recommendedName>
        <fullName evidence="3">CMP/dCMP-type deaminase domain-containing protein</fullName>
    </recommendedName>
</protein>
<dbReference type="GO" id="GO:0016787">
    <property type="term" value="F:hydrolase activity"/>
    <property type="evidence" value="ECO:0007669"/>
    <property type="project" value="InterPro"/>
</dbReference>
<sequence length="146" mass="16645">MNFHPQKSIMHKLIQLQKQDHSIVAAVVDNNNMIISIGKTTVLDNHDPTSHAEVNALRSACKQLKTHILPEGYWLYSTFEPCPLCSSVIIWAGIDGVVYSNNPTYRGKEENWSFISCEEVLKKGSYIHDVSLIKDFMIDDIKDYFT</sequence>
<dbReference type="PANTHER" id="PTHR11079:SF162">
    <property type="entry name" value="RIBOFLAVIN BIOSYNTHESIS PROTEIN PYRD, CHLOROPLASTIC"/>
    <property type="match status" value="1"/>
</dbReference>
<reference evidence="4 5" key="1">
    <citation type="submission" date="2017-05" db="EMBL/GenBank/DDBJ databases">
        <title>The Genome Sequence of Enterococcus mundtii 6B1_DIV0119.</title>
        <authorList>
            <consortium name="The Broad Institute Genomics Platform"/>
            <consortium name="The Broad Institute Genomic Center for Infectious Diseases"/>
            <person name="Earl A."/>
            <person name="Manson A."/>
            <person name="Schwartman J."/>
            <person name="Gilmore M."/>
            <person name="Abouelleil A."/>
            <person name="Cao P."/>
            <person name="Chapman S."/>
            <person name="Cusick C."/>
            <person name="Shea T."/>
            <person name="Young S."/>
            <person name="Neafsey D."/>
            <person name="Nusbaum C."/>
            <person name="Birren B."/>
        </authorList>
    </citation>
    <scope>NUCLEOTIDE SEQUENCE [LARGE SCALE GENOMIC DNA]</scope>
    <source>
        <strain evidence="4 5">6B1_DIV0119</strain>
    </source>
</reference>